<evidence type="ECO:0000313" key="13">
    <source>
        <dbReference type="EMBL" id="ENO12850.1"/>
    </source>
</evidence>
<keyword evidence="12" id="KW-0472">Membrane</keyword>
<dbReference type="InterPro" id="IPR000101">
    <property type="entry name" value="GGT_peptidase"/>
</dbReference>
<dbReference type="NCBIfam" id="TIGR00066">
    <property type="entry name" value="g_glut_trans"/>
    <property type="match status" value="1"/>
</dbReference>
<evidence type="ECO:0000256" key="6">
    <source>
        <dbReference type="ARBA" id="ARBA00023145"/>
    </source>
</evidence>
<feature type="transmembrane region" description="Helical" evidence="12">
    <location>
        <begin position="22"/>
        <end position="43"/>
    </location>
</feature>
<evidence type="ECO:0000313" key="14">
    <source>
        <dbReference type="Proteomes" id="UP000013165"/>
    </source>
</evidence>
<dbReference type="OrthoDB" id="5297205at2"/>
<keyword evidence="14" id="KW-1185">Reference proteome</keyword>
<dbReference type="GO" id="GO:0006751">
    <property type="term" value="P:glutathione catabolic process"/>
    <property type="evidence" value="ECO:0007669"/>
    <property type="project" value="UniProtKB-UniRule"/>
</dbReference>
<evidence type="ECO:0000256" key="2">
    <source>
        <dbReference type="ARBA" id="ARBA00001089"/>
    </source>
</evidence>
<dbReference type="EMBL" id="APLQ01000014">
    <property type="protein sequence ID" value="ENO12850.1"/>
    <property type="molecule type" value="Genomic_DNA"/>
</dbReference>
<accession>N6VRN5</accession>
<keyword evidence="11" id="KW-0317">Glutathione biosynthesis</keyword>
<evidence type="ECO:0000256" key="11">
    <source>
        <dbReference type="RuleBase" id="RU368036"/>
    </source>
</evidence>
<evidence type="ECO:0000256" key="5">
    <source>
        <dbReference type="ARBA" id="ARBA00022801"/>
    </source>
</evidence>
<dbReference type="GO" id="GO:0006750">
    <property type="term" value="P:glutathione biosynthetic process"/>
    <property type="evidence" value="ECO:0007669"/>
    <property type="project" value="UniProtKB-KW"/>
</dbReference>
<evidence type="ECO:0000256" key="1">
    <source>
        <dbReference type="ARBA" id="ARBA00001049"/>
    </source>
</evidence>
<feature type="active site" description="Nucleophile" evidence="9">
    <location>
        <position position="422"/>
    </location>
</feature>
<comment type="pathway">
    <text evidence="11">Sulfur metabolism; glutathione metabolism.</text>
</comment>
<comment type="catalytic activity">
    <reaction evidence="1 11">
        <text>an S-substituted glutathione + H2O = an S-substituted L-cysteinylglycine + L-glutamate</text>
        <dbReference type="Rhea" id="RHEA:59468"/>
        <dbReference type="ChEBI" id="CHEBI:15377"/>
        <dbReference type="ChEBI" id="CHEBI:29985"/>
        <dbReference type="ChEBI" id="CHEBI:90779"/>
        <dbReference type="ChEBI" id="CHEBI:143103"/>
        <dbReference type="EC" id="3.4.19.13"/>
    </reaction>
</comment>
<dbReference type="EC" id="3.4.19.13" evidence="11"/>
<feature type="binding site" evidence="10">
    <location>
        <position position="129"/>
    </location>
    <ligand>
        <name>L-glutamate</name>
        <dbReference type="ChEBI" id="CHEBI:29985"/>
    </ligand>
</feature>
<comment type="PTM">
    <text evidence="11">Cleaved by autocatalysis into a large and a small subunit.</text>
</comment>
<comment type="subunit">
    <text evidence="11">This enzyme consists of two polypeptide chains, which are synthesized in precursor form from a single polypeptide.</text>
</comment>
<comment type="catalytic activity">
    <reaction evidence="8 11">
        <text>an N-terminal (5-L-glutamyl)-[peptide] + an alpha-amino acid = 5-L-glutamyl amino acid + an N-terminal L-alpha-aminoacyl-[peptide]</text>
        <dbReference type="Rhea" id="RHEA:23904"/>
        <dbReference type="Rhea" id="RHEA-COMP:9780"/>
        <dbReference type="Rhea" id="RHEA-COMP:9795"/>
        <dbReference type="ChEBI" id="CHEBI:77644"/>
        <dbReference type="ChEBI" id="CHEBI:78597"/>
        <dbReference type="ChEBI" id="CHEBI:78599"/>
        <dbReference type="ChEBI" id="CHEBI:78608"/>
        <dbReference type="EC" id="2.3.2.2"/>
    </reaction>
</comment>
<dbReference type="Gene3D" id="3.60.20.40">
    <property type="match status" value="1"/>
</dbReference>
<dbReference type="Pfam" id="PF01019">
    <property type="entry name" value="G_glu_transpept"/>
    <property type="match status" value="1"/>
</dbReference>
<comment type="similarity">
    <text evidence="3 11">Belongs to the gamma-glutamyltransferase family.</text>
</comment>
<dbReference type="SUPFAM" id="SSF56235">
    <property type="entry name" value="N-terminal nucleophile aminohydrolases (Ntn hydrolases)"/>
    <property type="match status" value="1"/>
</dbReference>
<dbReference type="PATRIC" id="fig|626887.3.peg.3132"/>
<evidence type="ECO:0000256" key="9">
    <source>
        <dbReference type="PIRSR" id="PIRSR600101-1"/>
    </source>
</evidence>
<feature type="binding site" evidence="10">
    <location>
        <begin position="486"/>
        <end position="487"/>
    </location>
    <ligand>
        <name>L-glutamate</name>
        <dbReference type="ChEBI" id="CHEBI:29985"/>
    </ligand>
</feature>
<dbReference type="Gene3D" id="1.10.246.130">
    <property type="match status" value="1"/>
</dbReference>
<dbReference type="PANTHER" id="PTHR43199">
    <property type="entry name" value="GLUTATHIONE HYDROLASE"/>
    <property type="match status" value="1"/>
</dbReference>
<keyword evidence="4 11" id="KW-0808">Transferase</keyword>
<name>N6VRN5_9GAMM</name>
<keyword evidence="6 11" id="KW-0865">Zymogen</keyword>
<comment type="caution">
    <text evidence="13">The sequence shown here is derived from an EMBL/GenBank/DDBJ whole genome shotgun (WGS) entry which is preliminary data.</text>
</comment>
<keyword evidence="5 11" id="KW-0378">Hydrolase</keyword>
<comment type="catalytic activity">
    <reaction evidence="2 11">
        <text>glutathione + H2O = L-cysteinylglycine + L-glutamate</text>
        <dbReference type="Rhea" id="RHEA:28807"/>
        <dbReference type="ChEBI" id="CHEBI:15377"/>
        <dbReference type="ChEBI" id="CHEBI:29985"/>
        <dbReference type="ChEBI" id="CHEBI:57925"/>
        <dbReference type="ChEBI" id="CHEBI:61694"/>
        <dbReference type="EC" id="3.4.19.13"/>
    </reaction>
</comment>
<feature type="binding site" evidence="10">
    <location>
        <position position="509"/>
    </location>
    <ligand>
        <name>L-glutamate</name>
        <dbReference type="ChEBI" id="CHEBI:29985"/>
    </ligand>
</feature>
<dbReference type="UniPathway" id="UPA00204"/>
<dbReference type="RefSeq" id="WP_004581080.1">
    <property type="nucleotide sequence ID" value="NZ_AP028878.1"/>
</dbReference>
<proteinExistence type="inferred from homology"/>
<reference evidence="13 14" key="1">
    <citation type="journal article" date="2013" name="Genome Announc.">
        <title>Genome Sequence of the Polycyclic Aromatic Hydrocarbon-Degrading Bacterium Strain Marinobacter nanhaiticus D15-8WT.</title>
        <authorList>
            <person name="Cui Z."/>
            <person name="Gao W."/>
            <person name="Li Q."/>
            <person name="Xu G."/>
            <person name="Zheng L."/>
        </authorList>
    </citation>
    <scope>NUCLEOTIDE SEQUENCE [LARGE SCALE GENOMIC DNA]</scope>
    <source>
        <strain evidence="13 14">D15-8W</strain>
    </source>
</reference>
<sequence>MLPQPADFQEASQWFRRIAGDFRVTAVGCVLLFFLAVTCVVALSGKAMAATDAPGNAEIAREMMVVSGNPLASEVGLAVLRRGGNAVDAAVAVQMMMSFVAGPSTGIGGGGFMVYRNGSTGEIDVYDGREMAPSGMSPYQLMAFRGVPGLEGAMPLWFAVISGHGIGVPGTVAMLHLAHQDHGTLPWKDLLQPAIDAAQDGVPIPERLSEQVDFDPSLALFHALDHAFVEPASAGDHPRLQNPELARTLERVADEGLEAFYQGEIPRDFVRTARDDTILGSPISIEDFAHYRAIKREPICGNYREWTVCGPPPPDGGGLGVLQILGILEHYDMSAMAPKSVEAIHLFSEASRLALADVHYYVGDPDFVDIPLASLLDKDYLAQRADLIEPQNALADVKPGMPPTAAINDVAGPLEYKEEHGTSHFSIVDADGGVVSMTNSNAAPFGSRVMTHGFVINSQLTDFDFVPYENGKLKANAPEPHKRPRSSMSPIIVLDPEGQVRLVMGSRGGGRIIDYVAKVVVGVLDWDLSVQDAIELPNIVNQGEILEIEEGTVPEAIIDRLEAMGHDVDVDGLMSGLHGIERHADGWRGGTDPRVDGAIAGQ</sequence>
<dbReference type="GO" id="GO:0036374">
    <property type="term" value="F:glutathione hydrolase activity"/>
    <property type="evidence" value="ECO:0007669"/>
    <property type="project" value="UniProtKB-UniRule"/>
</dbReference>
<keyword evidence="7 11" id="KW-0012">Acyltransferase</keyword>
<dbReference type="GO" id="GO:0103068">
    <property type="term" value="F:leukotriene C4 gamma-glutamyl transferase activity"/>
    <property type="evidence" value="ECO:0007669"/>
    <property type="project" value="UniProtKB-EC"/>
</dbReference>
<dbReference type="EC" id="2.3.2.2" evidence="11"/>
<evidence type="ECO:0000256" key="3">
    <source>
        <dbReference type="ARBA" id="ARBA00009381"/>
    </source>
</evidence>
<dbReference type="InterPro" id="IPR043138">
    <property type="entry name" value="GGT_lsub"/>
</dbReference>
<dbReference type="eggNOG" id="COG0405">
    <property type="taxonomic scope" value="Bacteria"/>
</dbReference>
<dbReference type="Proteomes" id="UP000013165">
    <property type="component" value="Unassembled WGS sequence"/>
</dbReference>
<dbReference type="STRING" id="626887.J057_15670"/>
<organism evidence="13 14">
    <name type="scientific">Marinobacter nanhaiticus D15-8W</name>
    <dbReference type="NCBI Taxonomy" id="626887"/>
    <lineage>
        <taxon>Bacteria</taxon>
        <taxon>Pseudomonadati</taxon>
        <taxon>Pseudomonadota</taxon>
        <taxon>Gammaproteobacteria</taxon>
        <taxon>Pseudomonadales</taxon>
        <taxon>Marinobacteraceae</taxon>
        <taxon>Marinobacter</taxon>
    </lineage>
</organism>
<dbReference type="InterPro" id="IPR029055">
    <property type="entry name" value="Ntn_hydrolases_N"/>
</dbReference>
<dbReference type="HOGENOM" id="CLU_014813_0_1_6"/>
<dbReference type="AlphaFoldDB" id="N6VRN5"/>
<dbReference type="PRINTS" id="PR01210">
    <property type="entry name" value="GGTRANSPTASE"/>
</dbReference>
<dbReference type="InterPro" id="IPR051792">
    <property type="entry name" value="GGT_bact"/>
</dbReference>
<feature type="binding site" evidence="10">
    <location>
        <position position="462"/>
    </location>
    <ligand>
        <name>L-glutamate</name>
        <dbReference type="ChEBI" id="CHEBI:29985"/>
    </ligand>
</feature>
<protein>
    <recommendedName>
        <fullName evidence="11">Glutathione hydrolase proenzyme</fullName>
        <ecNumber evidence="11">2.3.2.2</ecNumber>
        <ecNumber evidence="11">3.4.19.13</ecNumber>
    </recommendedName>
    <component>
        <recommendedName>
            <fullName evidence="11">Glutathione hydrolase large chain</fullName>
        </recommendedName>
    </component>
    <component>
        <recommendedName>
            <fullName evidence="11">Glutathione hydrolase small chain</fullName>
        </recommendedName>
    </component>
</protein>
<evidence type="ECO:0000256" key="12">
    <source>
        <dbReference type="SAM" id="Phobius"/>
    </source>
</evidence>
<dbReference type="InterPro" id="IPR043137">
    <property type="entry name" value="GGT_ssub_C"/>
</dbReference>
<dbReference type="PANTHER" id="PTHR43199:SF1">
    <property type="entry name" value="GLUTATHIONE HYDROLASE PROENZYME"/>
    <property type="match status" value="1"/>
</dbReference>
<keyword evidence="12" id="KW-0812">Transmembrane</keyword>
<evidence type="ECO:0000256" key="7">
    <source>
        <dbReference type="ARBA" id="ARBA00023315"/>
    </source>
</evidence>
<evidence type="ECO:0000256" key="8">
    <source>
        <dbReference type="ARBA" id="ARBA00047417"/>
    </source>
</evidence>
<evidence type="ECO:0000256" key="4">
    <source>
        <dbReference type="ARBA" id="ARBA00022679"/>
    </source>
</evidence>
<gene>
    <name evidence="13" type="primary">ggt</name>
    <name evidence="13" type="ORF">J057_15670</name>
</gene>
<evidence type="ECO:0000256" key="10">
    <source>
        <dbReference type="PIRSR" id="PIRSR600101-2"/>
    </source>
</evidence>
<keyword evidence="12" id="KW-1133">Transmembrane helix</keyword>